<dbReference type="PANTHER" id="PTHR11638:SF18">
    <property type="entry name" value="HEAT SHOCK PROTEIN 104"/>
    <property type="match status" value="1"/>
</dbReference>
<dbReference type="InterPro" id="IPR025662">
    <property type="entry name" value="Sigma_54_int_dom_ATP-bd_1"/>
</dbReference>
<reference evidence="6" key="1">
    <citation type="submission" date="2020-07" db="EMBL/GenBank/DDBJ databases">
        <title>Ethylene signaling mediates host invasion by parasitic plants.</title>
        <authorList>
            <person name="Yoshida S."/>
        </authorList>
    </citation>
    <scope>NUCLEOTIDE SEQUENCE</scope>
    <source>
        <strain evidence="6">Okayama</strain>
    </source>
</reference>
<evidence type="ECO:0000256" key="1">
    <source>
        <dbReference type="ARBA" id="ARBA00022741"/>
    </source>
</evidence>
<dbReference type="EMBL" id="BMAC01000515">
    <property type="protein sequence ID" value="GFP98124.1"/>
    <property type="molecule type" value="Genomic_DNA"/>
</dbReference>
<dbReference type="InterPro" id="IPR003959">
    <property type="entry name" value="ATPase_AAA_core"/>
</dbReference>
<evidence type="ECO:0000313" key="7">
    <source>
        <dbReference type="Proteomes" id="UP000653305"/>
    </source>
</evidence>
<dbReference type="Pfam" id="PF07724">
    <property type="entry name" value="AAA_2"/>
    <property type="match status" value="1"/>
</dbReference>
<dbReference type="InterPro" id="IPR027417">
    <property type="entry name" value="P-loop_NTPase"/>
</dbReference>
<keyword evidence="1" id="KW-0547">Nucleotide-binding</keyword>
<name>A0A830CPM9_9LAMI</name>
<evidence type="ECO:0000256" key="4">
    <source>
        <dbReference type="SAM" id="Phobius"/>
    </source>
</evidence>
<keyword evidence="4" id="KW-1133">Transmembrane helix</keyword>
<dbReference type="InterPro" id="IPR001270">
    <property type="entry name" value="ClpA/B"/>
</dbReference>
<keyword evidence="4" id="KW-0812">Transmembrane</keyword>
<dbReference type="OrthoDB" id="882087at2759"/>
<feature type="transmembrane region" description="Helical" evidence="4">
    <location>
        <begin position="640"/>
        <end position="659"/>
    </location>
</feature>
<dbReference type="AlphaFoldDB" id="A0A830CPM9"/>
<sequence>MEKYTKRKLRKTLESRYWVKISDEAFDVAVQGLRTFDSKPIIDDDVSPEKILEGASKLVFERFKNCAYESALYDKAYQLRWALVTTPELYMKTGPDTKSWLDQLKCERDSASVFMKEFSERWEDVLESSGGLGVLSPQCADKLSFFKDINNYASSQTSHIDEVVRFLNDIRADLIGSFSPLLTVTGSDVAEVASNLTDVPSTMILLPSHDIDHQKQKAINLTNLRVVDQQQVIREIYETLASSLRQSSSSSSTRPMGSFLLLGQSGAGKTEIAKAVAEHWYCDATRLVEIDMSDYADESVLWGRLSEVVAKRPYSVIVLDKIDKASLSVTRVLVDVLRNKAPSDVDLSNSIIFMTSSVGSDQLALFCKCHIRDEDTLKEYRRNREKFRKTHDCTLKGSGPERALIEAKKHLNGDVLDSVDKVLVVKRGNYRAVFRVLLREIVRDLIGQRLVVYASDALLYFLMRKNVDRYNEERGHFLKRLLLEHVIKWLPVGQDLNNVVVHVDRPELGSSRVWFSFRRREQSVDDCYFDQQDGTFDKSIANLRTKVESVCRISKLMREYLGGLLESNECSPDQLLVGNICNEILKWAPRVIDRTDPCGLSSCERKQRDRMKNVQELRKRMRFLENEREKNKQRIELQSLRTTSAAVLAGLLFIAYVLLLNYTNT</sequence>
<accession>A0A830CPM9</accession>
<dbReference type="GO" id="GO:0016887">
    <property type="term" value="F:ATP hydrolysis activity"/>
    <property type="evidence" value="ECO:0007669"/>
    <property type="project" value="InterPro"/>
</dbReference>
<dbReference type="GO" id="GO:0005737">
    <property type="term" value="C:cytoplasm"/>
    <property type="evidence" value="ECO:0007669"/>
    <property type="project" value="TreeGrafter"/>
</dbReference>
<dbReference type="InterPro" id="IPR003593">
    <property type="entry name" value="AAA+_ATPase"/>
</dbReference>
<dbReference type="PRINTS" id="PR00300">
    <property type="entry name" value="CLPPROTEASEA"/>
</dbReference>
<dbReference type="SMART" id="SM00382">
    <property type="entry name" value="AAA"/>
    <property type="match status" value="1"/>
</dbReference>
<evidence type="ECO:0000256" key="2">
    <source>
        <dbReference type="ARBA" id="ARBA00022840"/>
    </source>
</evidence>
<dbReference type="PANTHER" id="PTHR11638">
    <property type="entry name" value="ATP-DEPENDENT CLP PROTEASE"/>
    <property type="match status" value="1"/>
</dbReference>
<gene>
    <name evidence="6" type="ORF">PHJA_001956500</name>
</gene>
<dbReference type="Proteomes" id="UP000653305">
    <property type="component" value="Unassembled WGS sequence"/>
</dbReference>
<comment type="caution">
    <text evidence="6">The sequence shown here is derived from an EMBL/GenBank/DDBJ whole genome shotgun (WGS) entry which is preliminary data.</text>
</comment>
<keyword evidence="7" id="KW-1185">Reference proteome</keyword>
<evidence type="ECO:0000256" key="3">
    <source>
        <dbReference type="SAM" id="Coils"/>
    </source>
</evidence>
<keyword evidence="3" id="KW-0175">Coiled coil</keyword>
<dbReference type="SUPFAM" id="SSF52540">
    <property type="entry name" value="P-loop containing nucleoside triphosphate hydrolases"/>
    <property type="match status" value="1"/>
</dbReference>
<evidence type="ECO:0000259" key="5">
    <source>
        <dbReference type="SMART" id="SM00382"/>
    </source>
</evidence>
<protein>
    <submittedName>
        <fullName evidence="6">Chaperone protein clpb 1</fullName>
    </submittedName>
</protein>
<dbReference type="PROSITE" id="PS00675">
    <property type="entry name" value="SIGMA54_INTERACT_1"/>
    <property type="match status" value="1"/>
</dbReference>
<keyword evidence="4" id="KW-0472">Membrane</keyword>
<proteinExistence type="predicted"/>
<feature type="domain" description="AAA+ ATPase" evidence="5">
    <location>
        <begin position="255"/>
        <end position="375"/>
    </location>
</feature>
<evidence type="ECO:0000313" key="6">
    <source>
        <dbReference type="EMBL" id="GFP98124.1"/>
    </source>
</evidence>
<dbReference type="GO" id="GO:0034605">
    <property type="term" value="P:cellular response to heat"/>
    <property type="evidence" value="ECO:0007669"/>
    <property type="project" value="TreeGrafter"/>
</dbReference>
<dbReference type="GO" id="GO:0005524">
    <property type="term" value="F:ATP binding"/>
    <property type="evidence" value="ECO:0007669"/>
    <property type="project" value="UniProtKB-KW"/>
</dbReference>
<organism evidence="6 7">
    <name type="scientific">Phtheirospermum japonicum</name>
    <dbReference type="NCBI Taxonomy" id="374723"/>
    <lineage>
        <taxon>Eukaryota</taxon>
        <taxon>Viridiplantae</taxon>
        <taxon>Streptophyta</taxon>
        <taxon>Embryophyta</taxon>
        <taxon>Tracheophyta</taxon>
        <taxon>Spermatophyta</taxon>
        <taxon>Magnoliopsida</taxon>
        <taxon>eudicotyledons</taxon>
        <taxon>Gunneridae</taxon>
        <taxon>Pentapetalae</taxon>
        <taxon>asterids</taxon>
        <taxon>lamiids</taxon>
        <taxon>Lamiales</taxon>
        <taxon>Orobanchaceae</taxon>
        <taxon>Orobanchaceae incertae sedis</taxon>
        <taxon>Phtheirospermum</taxon>
    </lineage>
</organism>
<dbReference type="InterPro" id="IPR050130">
    <property type="entry name" value="ClpA_ClpB"/>
</dbReference>
<keyword evidence="2" id="KW-0067">ATP-binding</keyword>
<dbReference type="Gene3D" id="3.40.50.300">
    <property type="entry name" value="P-loop containing nucleotide triphosphate hydrolases"/>
    <property type="match status" value="1"/>
</dbReference>
<feature type="coiled-coil region" evidence="3">
    <location>
        <begin position="607"/>
        <end position="641"/>
    </location>
</feature>